<dbReference type="EMBL" id="BAAAHE010000057">
    <property type="protein sequence ID" value="GAA0638170.1"/>
    <property type="molecule type" value="Genomic_DNA"/>
</dbReference>
<keyword evidence="3" id="KW-1185">Reference proteome</keyword>
<accession>A0ABN1HCK2</accession>
<reference evidence="2 3" key="1">
    <citation type="journal article" date="2019" name="Int. J. Syst. Evol. Microbiol.">
        <title>The Global Catalogue of Microorganisms (GCM) 10K type strain sequencing project: providing services to taxonomists for standard genome sequencing and annotation.</title>
        <authorList>
            <consortium name="The Broad Institute Genomics Platform"/>
            <consortium name="The Broad Institute Genome Sequencing Center for Infectious Disease"/>
            <person name="Wu L."/>
            <person name="Ma J."/>
        </authorList>
    </citation>
    <scope>NUCLEOTIDE SEQUENCE [LARGE SCALE GENOMIC DNA]</scope>
    <source>
        <strain evidence="2 3">JCM 10671</strain>
    </source>
</reference>
<feature type="domain" description="Signal transduction histidine kinase subgroup 3 dimerisation and phosphoacceptor" evidence="1">
    <location>
        <begin position="30"/>
        <end position="89"/>
    </location>
</feature>
<dbReference type="Pfam" id="PF07730">
    <property type="entry name" value="HisKA_3"/>
    <property type="match status" value="1"/>
</dbReference>
<evidence type="ECO:0000259" key="1">
    <source>
        <dbReference type="Pfam" id="PF07730"/>
    </source>
</evidence>
<evidence type="ECO:0000313" key="2">
    <source>
        <dbReference type="EMBL" id="GAA0638170.1"/>
    </source>
</evidence>
<dbReference type="Proteomes" id="UP001500957">
    <property type="component" value="Unassembled WGS sequence"/>
</dbReference>
<protein>
    <recommendedName>
        <fullName evidence="1">Signal transduction histidine kinase subgroup 3 dimerisation and phosphoacceptor domain-containing protein</fullName>
    </recommendedName>
</protein>
<dbReference type="InterPro" id="IPR011712">
    <property type="entry name" value="Sig_transdc_His_kin_sub3_dim/P"/>
</dbReference>
<sequence length="98" mass="11005">MVVLANHATLALGLADARMRQQRMHLLEQRDRIAAELHDQVLGRLYAIGMSFQATARDNTVVDPSRITELVDSTDDTITCIRTVIRDLHRLAPLPPPH</sequence>
<name>A0ABN1HCK2_9ACTN</name>
<comment type="caution">
    <text evidence="2">The sequence shown here is derived from an EMBL/GenBank/DDBJ whole genome shotgun (WGS) entry which is preliminary data.</text>
</comment>
<proteinExistence type="predicted"/>
<dbReference type="Gene3D" id="1.20.5.1930">
    <property type="match status" value="1"/>
</dbReference>
<gene>
    <name evidence="2" type="ORF">GCM10009547_48170</name>
</gene>
<evidence type="ECO:0000313" key="3">
    <source>
        <dbReference type="Proteomes" id="UP001500957"/>
    </source>
</evidence>
<organism evidence="2 3">
    <name type="scientific">Sporichthya brevicatena</name>
    <dbReference type="NCBI Taxonomy" id="171442"/>
    <lineage>
        <taxon>Bacteria</taxon>
        <taxon>Bacillati</taxon>
        <taxon>Actinomycetota</taxon>
        <taxon>Actinomycetes</taxon>
        <taxon>Sporichthyales</taxon>
        <taxon>Sporichthyaceae</taxon>
        <taxon>Sporichthya</taxon>
    </lineage>
</organism>